<feature type="binding site" description="covalent" evidence="6">
    <location>
        <position position="133"/>
    </location>
    <ligand>
        <name>heme c</name>
        <dbReference type="ChEBI" id="CHEBI:61717"/>
        <label>4</label>
    </ligand>
</feature>
<evidence type="ECO:0000313" key="9">
    <source>
        <dbReference type="Proteomes" id="UP000002601"/>
    </source>
</evidence>
<evidence type="ECO:0000256" key="1">
    <source>
        <dbReference type="ARBA" id="ARBA00022448"/>
    </source>
</evidence>
<dbReference type="eggNOG" id="ENOG5030HR4">
    <property type="taxonomic scope" value="Bacteria"/>
</dbReference>
<keyword evidence="9" id="KW-1185">Reference proteome</keyword>
<keyword evidence="1" id="KW-0813">Transport</keyword>
<feature type="domain" description="Class III cytochrome C" evidence="7">
    <location>
        <begin position="39"/>
        <end position="110"/>
    </location>
</feature>
<feature type="binding site" description="axial binding residue" evidence="6">
    <location>
        <position position="129"/>
    </location>
    <ligand>
        <name>heme c</name>
        <dbReference type="ChEBI" id="CHEBI:61717"/>
        <label>1</label>
    </ligand>
    <ligandPart>
        <name>Fe</name>
        <dbReference type="ChEBI" id="CHEBI:18248"/>
    </ligandPart>
</feature>
<feature type="binding site" description="axial binding residue" evidence="6">
    <location>
        <position position="206"/>
    </location>
    <ligand>
        <name>heme c</name>
        <dbReference type="ChEBI" id="CHEBI:61717"/>
        <label>1</label>
    </ligand>
    <ligandPart>
        <name>Fe</name>
        <dbReference type="ChEBI" id="CHEBI:18248"/>
    </ligandPart>
</feature>
<dbReference type="PRINTS" id="PR00609">
    <property type="entry name" value="CYTOCHROMEC3"/>
</dbReference>
<evidence type="ECO:0000313" key="8">
    <source>
        <dbReference type="EMBL" id="ACS79803.1"/>
    </source>
</evidence>
<dbReference type="Gene3D" id="3.90.10.10">
    <property type="entry name" value="Cytochrome C3"/>
    <property type="match status" value="3"/>
</dbReference>
<keyword evidence="5 6" id="KW-0408">Iron</keyword>
<sequence length="248" mass="28355">MRNKFIPISIILIVLFGLAVAGYVSPEKKEKIPVRVLFKNSGGKVIFNHIRHHRDYEIPCEKCHHERKTSDDEPLPCGSCHPESFDKDYVREHIRSFPDTSYCVQCHHAELGKLNFDHAAHEEYADEDCQACHHGNDIEKEPQKCGNCHTNSGTSEIPSVRDAAHDRCIDCHDEMFEAGLKGCTPCHKMQNMKDYSGDFTACGQCHQENDKDLVLNRTNAFHDQCMDCHKKLQRGPYKESDCSKCHLK</sequence>
<comment type="cofactor">
    <cofactor evidence="6">
        <name>heme c</name>
        <dbReference type="ChEBI" id="CHEBI:61717"/>
    </cofactor>
    <text evidence="6">Binds 4 heme c groups covalently per monomer.</text>
</comment>
<feature type="domain" description="Class III cytochrome C" evidence="7">
    <location>
        <begin position="113"/>
        <end position="176"/>
    </location>
</feature>
<feature type="binding site" description="axial binding residue" evidence="6">
    <location>
        <position position="186"/>
    </location>
    <ligand>
        <name>heme c</name>
        <dbReference type="ChEBI" id="CHEBI:61717"/>
        <label>1</label>
    </ligand>
    <ligandPart>
        <name>Fe</name>
        <dbReference type="ChEBI" id="CHEBI:18248"/>
    </ligandPart>
</feature>
<organism evidence="8 9">
    <name type="scientific">Maridesulfovibrio salexigens (strain ATCC 14822 / DSM 2638 / NCIMB 8403 / VKM B-1763)</name>
    <name type="common">Desulfovibrio salexigens</name>
    <dbReference type="NCBI Taxonomy" id="526222"/>
    <lineage>
        <taxon>Bacteria</taxon>
        <taxon>Pseudomonadati</taxon>
        <taxon>Thermodesulfobacteriota</taxon>
        <taxon>Desulfovibrionia</taxon>
        <taxon>Desulfovibrionales</taxon>
        <taxon>Desulfovibrionaceae</taxon>
        <taxon>Maridesulfovibrio</taxon>
    </lineage>
</organism>
<keyword evidence="2 6" id="KW-0349">Heme</keyword>
<dbReference type="KEGG" id="dsa:Desal_1741"/>
<dbReference type="Proteomes" id="UP000002601">
    <property type="component" value="Chromosome"/>
</dbReference>
<dbReference type="EMBL" id="CP001649">
    <property type="protein sequence ID" value="ACS79803.1"/>
    <property type="molecule type" value="Genomic_DNA"/>
</dbReference>
<keyword evidence="3 6" id="KW-0479">Metal-binding</keyword>
<feature type="binding site" description="axial binding residue" evidence="6">
    <location>
        <position position="134"/>
    </location>
    <ligand>
        <name>heme c</name>
        <dbReference type="ChEBI" id="CHEBI:61717"/>
        <label>1</label>
    </ligand>
    <ligandPart>
        <name>Fe</name>
        <dbReference type="ChEBI" id="CHEBI:18248"/>
    </ligandPart>
</feature>
<dbReference type="RefSeq" id="WP_015851619.1">
    <property type="nucleotide sequence ID" value="NC_012881.1"/>
</dbReference>
<feature type="binding site" description="axial binding residue" evidence="6">
    <location>
        <position position="118"/>
    </location>
    <ligand>
        <name>heme c</name>
        <dbReference type="ChEBI" id="CHEBI:61717"/>
        <label>3</label>
    </ligand>
    <ligandPart>
        <name>Fe</name>
        <dbReference type="ChEBI" id="CHEBI:18248"/>
    </ligandPart>
</feature>
<proteinExistence type="predicted"/>
<dbReference type="CDD" id="cd08168">
    <property type="entry name" value="Cytochrom_C3"/>
    <property type="match status" value="1"/>
</dbReference>
<gene>
    <name evidence="8" type="ordered locus">Desal_1741</name>
</gene>
<dbReference type="HOGENOM" id="CLU_1101483_0_0_7"/>
<name>C6BTM3_MARSD</name>
<dbReference type="GO" id="GO:0046872">
    <property type="term" value="F:metal ion binding"/>
    <property type="evidence" value="ECO:0007669"/>
    <property type="project" value="UniProtKB-KW"/>
</dbReference>
<protein>
    <submittedName>
        <fullName evidence="8">Cytochrome c family protein</fullName>
    </submittedName>
</protein>
<dbReference type="InterPro" id="IPR020942">
    <property type="entry name" value="Cyt_c_III_dom"/>
</dbReference>
<reference evidence="8 9" key="1">
    <citation type="submission" date="2009-06" db="EMBL/GenBank/DDBJ databases">
        <title>Complete sequence of Desulfovibrio salexigens DSM 2638.</title>
        <authorList>
            <consortium name="US DOE Joint Genome Institute"/>
            <person name="Lucas S."/>
            <person name="Copeland A."/>
            <person name="Lapidus A."/>
            <person name="Glavina del Rio T."/>
            <person name="Tice H."/>
            <person name="Bruce D."/>
            <person name="Goodwin L."/>
            <person name="Pitluck S."/>
            <person name="Munk A.C."/>
            <person name="Brettin T."/>
            <person name="Detter J.C."/>
            <person name="Han C."/>
            <person name="Tapia R."/>
            <person name="Larimer F."/>
            <person name="Land M."/>
            <person name="Hauser L."/>
            <person name="Kyrpides N."/>
            <person name="Anderson I."/>
            <person name="Wall J.D."/>
            <person name="Arkin A.P."/>
            <person name="Dehal P."/>
            <person name="Chivian D."/>
            <person name="Giles B."/>
            <person name="Hazen T.C."/>
        </authorList>
    </citation>
    <scope>NUCLEOTIDE SEQUENCE [LARGE SCALE GENOMIC DNA]</scope>
    <source>
        <strain evidence="9">ATCC 14822 / DSM 2638 / NCIMB 8403 / VKM B-1763</strain>
    </source>
</reference>
<feature type="binding site" description="axial binding residue" evidence="6">
    <location>
        <position position="187"/>
    </location>
    <ligand>
        <name>heme c</name>
        <dbReference type="ChEBI" id="CHEBI:61717"/>
        <label>1</label>
    </ligand>
    <ligandPart>
        <name>Fe</name>
        <dbReference type="ChEBI" id="CHEBI:18248"/>
    </ligandPart>
</feature>
<feature type="binding site" description="axial binding residue" evidence="6">
    <location>
        <position position="121"/>
    </location>
    <ligand>
        <name>heme c</name>
        <dbReference type="ChEBI" id="CHEBI:61717"/>
        <label>1</label>
    </ligand>
    <ligandPart>
        <name>Fe</name>
        <dbReference type="ChEBI" id="CHEBI:18248"/>
    </ligandPart>
</feature>
<dbReference type="GO" id="GO:0020037">
    <property type="term" value="F:heme binding"/>
    <property type="evidence" value="ECO:0007669"/>
    <property type="project" value="InterPro"/>
</dbReference>
<dbReference type="InterPro" id="IPR002322">
    <property type="entry name" value="Cyt_c_III"/>
</dbReference>
<feature type="domain" description="Class III cytochrome C" evidence="7">
    <location>
        <begin position="182"/>
        <end position="246"/>
    </location>
</feature>
<feature type="binding site" description="axial binding residue" evidence="6">
    <location>
        <position position="183"/>
    </location>
    <ligand>
        <name>heme c</name>
        <dbReference type="ChEBI" id="CHEBI:61717"/>
        <label>1</label>
    </ligand>
    <ligandPart>
        <name>Fe</name>
        <dbReference type="ChEBI" id="CHEBI:18248"/>
    </ligandPart>
</feature>
<dbReference type="SUPFAM" id="SSF48695">
    <property type="entry name" value="Multiheme cytochromes"/>
    <property type="match status" value="2"/>
</dbReference>
<dbReference type="AlphaFoldDB" id="C6BTM3"/>
<evidence type="ECO:0000256" key="5">
    <source>
        <dbReference type="ARBA" id="ARBA00023004"/>
    </source>
</evidence>
<evidence type="ECO:0000256" key="6">
    <source>
        <dbReference type="PIRSR" id="PIRSR602322-1"/>
    </source>
</evidence>
<dbReference type="InterPro" id="IPR036280">
    <property type="entry name" value="Multihaem_cyt_sf"/>
</dbReference>
<accession>C6BTM3</accession>
<feature type="binding site" description="axial binding residue" evidence="6">
    <location>
        <position position="145"/>
    </location>
    <ligand>
        <name>heme c</name>
        <dbReference type="ChEBI" id="CHEBI:61717"/>
        <label>1</label>
    </ligand>
    <ligandPart>
        <name>Fe</name>
        <dbReference type="ChEBI" id="CHEBI:18248"/>
    </ligandPart>
</feature>
<feature type="binding site" description="axial binding residue" evidence="6">
    <location>
        <position position="205"/>
    </location>
    <ligand>
        <name>heme c</name>
        <dbReference type="ChEBI" id="CHEBI:61717"/>
        <label>1</label>
    </ligand>
    <ligandPart>
        <name>Fe</name>
        <dbReference type="ChEBI" id="CHEBI:18248"/>
    </ligandPart>
</feature>
<feature type="binding site" description="axial binding residue" evidence="6">
    <location>
        <position position="202"/>
    </location>
    <ligand>
        <name>heme c</name>
        <dbReference type="ChEBI" id="CHEBI:61717"/>
        <label>1</label>
    </ligand>
    <ligandPart>
        <name>Fe</name>
        <dbReference type="ChEBI" id="CHEBI:18248"/>
    </ligandPart>
</feature>
<keyword evidence="4" id="KW-0249">Electron transport</keyword>
<dbReference type="Pfam" id="PF02085">
    <property type="entry name" value="Cytochrom_CIII"/>
    <property type="match status" value="3"/>
</dbReference>
<dbReference type="STRING" id="526222.Desal_1741"/>
<feature type="binding site" description="axial binding residue" evidence="6">
    <location>
        <position position="132"/>
    </location>
    <ligand>
        <name>heme c</name>
        <dbReference type="ChEBI" id="CHEBI:61717"/>
        <label>1</label>
    </ligand>
    <ligandPart>
        <name>Fe</name>
        <dbReference type="ChEBI" id="CHEBI:18248"/>
    </ligandPart>
</feature>
<evidence type="ECO:0000256" key="3">
    <source>
        <dbReference type="ARBA" id="ARBA00022723"/>
    </source>
</evidence>
<evidence type="ECO:0000259" key="7">
    <source>
        <dbReference type="Pfam" id="PF02085"/>
    </source>
</evidence>
<evidence type="ECO:0000256" key="2">
    <source>
        <dbReference type="ARBA" id="ARBA00022617"/>
    </source>
</evidence>
<dbReference type="OrthoDB" id="9807368at2"/>
<evidence type="ECO:0000256" key="4">
    <source>
        <dbReference type="ARBA" id="ARBA00022982"/>
    </source>
</evidence>
<dbReference type="GO" id="GO:0009055">
    <property type="term" value="F:electron transfer activity"/>
    <property type="evidence" value="ECO:0007669"/>
    <property type="project" value="InterPro"/>
</dbReference>